<reference evidence="1 2" key="1">
    <citation type="journal article" date="2021" name="Appl. Environ. Microbiol.">
        <title>Genetic linkage and physical mapping for an oyster mushroom Pleurotus cornucopiae and QTL analysis for the trait cap color.</title>
        <authorList>
            <person name="Zhang Y."/>
            <person name="Gao W."/>
            <person name="Sonnenberg A."/>
            <person name="Chen Q."/>
            <person name="Zhang J."/>
            <person name="Huang C."/>
        </authorList>
    </citation>
    <scope>NUCLEOTIDE SEQUENCE [LARGE SCALE GENOMIC DNA]</scope>
    <source>
        <strain evidence="1">CCMSSC00406</strain>
    </source>
</reference>
<evidence type="ECO:0000313" key="2">
    <source>
        <dbReference type="Proteomes" id="UP000824881"/>
    </source>
</evidence>
<dbReference type="EMBL" id="WQMT02000005">
    <property type="protein sequence ID" value="KAG9223183.1"/>
    <property type="molecule type" value="Genomic_DNA"/>
</dbReference>
<accession>A0ACB7J0V2</accession>
<dbReference type="Proteomes" id="UP000824881">
    <property type="component" value="Unassembled WGS sequence"/>
</dbReference>
<name>A0ACB7J0V2_PLECO</name>
<gene>
    <name evidence="1" type="ORF">CCMSSC00406_0000128</name>
</gene>
<keyword evidence="2" id="KW-1185">Reference proteome</keyword>
<proteinExistence type="predicted"/>
<protein>
    <submittedName>
        <fullName evidence="1">Uncharacterized protein</fullName>
    </submittedName>
</protein>
<organism evidence="1 2">
    <name type="scientific">Pleurotus cornucopiae</name>
    <name type="common">Cornucopia mushroom</name>
    <dbReference type="NCBI Taxonomy" id="5321"/>
    <lineage>
        <taxon>Eukaryota</taxon>
        <taxon>Fungi</taxon>
        <taxon>Dikarya</taxon>
        <taxon>Basidiomycota</taxon>
        <taxon>Agaricomycotina</taxon>
        <taxon>Agaricomycetes</taxon>
        <taxon>Agaricomycetidae</taxon>
        <taxon>Agaricales</taxon>
        <taxon>Pleurotineae</taxon>
        <taxon>Pleurotaceae</taxon>
        <taxon>Pleurotus</taxon>
    </lineage>
</organism>
<comment type="caution">
    <text evidence="1">The sequence shown here is derived from an EMBL/GenBank/DDBJ whole genome shotgun (WGS) entry which is preliminary data.</text>
</comment>
<evidence type="ECO:0000313" key="1">
    <source>
        <dbReference type="EMBL" id="KAG9223183.1"/>
    </source>
</evidence>
<sequence length="533" mass="57892">MTTAVTEVRGMDASFGGTEIRSALKEVFQTRNRTMPTAVFVLTDGEVHNTQIVIQDVGDAVHAATTQAPLRVFTLGIGDGVSSALCEGIARAGNGVCLFATHNEDIYGRCARLFQAGRTQFIEDVTVDWGIPPEGLRSPTVKFASNDLKGMVQLRAPPTLQQSPPTIENLHAGTRISITAILTVGSISIPDTIRIEGRLSDTGEPFEMVVPVRVAQIADADPGQPPIHTLAARKLVQDHIEGRAPLPLSETPGVPHDALRKAAIIRLGEKYHIASRYTSFVAVQDGDVDKFEQPIRTKGFPQTSHRHNTTVNAAAHIPTGDLQPKRTITSIFSDMFRRWSFIPLSLLSAGQGISPDQPPQHQNEDGHGDHDDGYESDQTFSTMSSLESRSDWISSDWSESRPSTPPPLSEADKRMQRSPSPAFDASTQVQPPPASAPVPPTSQLKTEVVNLIHVQSFDGSFSSEQLRQIVGEEAVNDARGQGVEPVVWATALAAAFLKKHAFGHTELWTKPLEFLRRYSGSEHILARAIEALG</sequence>